<dbReference type="OMA" id="TVLEAWH"/>
<feature type="region of interest" description="Disordered" evidence="2">
    <location>
        <begin position="272"/>
        <end position="308"/>
    </location>
</feature>
<dbReference type="GO" id="GO:0000178">
    <property type="term" value="C:exosome (RNase complex)"/>
    <property type="evidence" value="ECO:0007669"/>
    <property type="project" value="TreeGrafter"/>
</dbReference>
<keyword evidence="5" id="KW-0862">Zinc</keyword>
<accession>A0A2P6SK76</accession>
<evidence type="ECO:0000259" key="4">
    <source>
        <dbReference type="Pfam" id="PF10650"/>
    </source>
</evidence>
<feature type="compositionally biased region" description="Basic and acidic residues" evidence="2">
    <location>
        <begin position="779"/>
        <end position="790"/>
    </location>
</feature>
<feature type="compositionally biased region" description="Basic and acidic residues" evidence="2">
    <location>
        <begin position="718"/>
        <end position="730"/>
    </location>
</feature>
<keyword evidence="6" id="KW-1185">Reference proteome</keyword>
<dbReference type="Gramene" id="PRQ59077">
    <property type="protein sequence ID" value="PRQ59077"/>
    <property type="gene ID" value="RchiOBHm_Chr1g0366201"/>
</dbReference>
<dbReference type="Proteomes" id="UP000238479">
    <property type="component" value="Chromosome 1"/>
</dbReference>
<dbReference type="Pfam" id="PF10650">
    <property type="entry name" value="zf-C3H1"/>
    <property type="match status" value="1"/>
</dbReference>
<sequence>MEPDGAAPMQVESAADKSPNSELPPKSREEGELSSDDNDENPVLSVARSTSTTGPMLVPPVNKFTHGNQAGKAVSPASSADIQCQTSKQSTSQKSNDANRVPLKPATPGWRPPRAHSGPNNNLVISFSDDDSQSDSEEKERGKLKALQTKSNMARGNANGKPPISSLAKPNKLGQPARNVNKVMPKKLSMNRTFMTSMANIRGVNSRDSVPSSVEQGSRAGNFNSMNKNIVNRERGYELQDLRQQIALKETELKLKESELKLKSAQRTKESVTCKDENAKGLHRDGPGKYSTGYSDGMQTEPKEPDKKRIKVSGAFSTRLTTISPQELPVAKPLLPSKTPAMEDDTQLNTSKIDHLQKENQVRPTESSIVKWQDPNDKNVAGMLGNIHTGLKEGAGINAKYIQSDGRGKQMDSVNQAKSLANMTCIDFPNNLNSVELNHTNTNTNTNSGHPEPGSFFNNPTSGKNLMGSGDHQETISIDKRLEPSFYSKCQALLNNTNLSNCFGNANVTGDDNMKMQSLVQMEEMLDKNLEDAQEHRRRCEIEEQNALKAYRKAQRALLEANARCDVLYRKRELYSADFRAYIINNPSLLCSSRQNEQAGLGLDHPNNLSENVNLIPTSSHQMLPDQNDCNLAVIDSNIQCVNSSQIPNPYQHLSGENIGSEPCSEPDASTSEPVPLLGNTGTDGVCSPSNEPNGSANEDDDTFSFENESVQPNGECHLVDKQKETDNESNRIMSIDPNEESLLLEKALRSTLFAKLGTKNVLKNSVVCNGTGIAVEREAENDARSEEPQKVNGSSPVSEVEKNQQSDIEGVDVHEKSFTEAPLEIQRKHSIEHLSLNSHSSGYFEDRCSFGGDHSLTSMIFSPSYILSSAFGYMKVIDPNNVMEHQDRSQQSGTRDTNIEEGACINSGKVQFSSTMVDTTKKALVKLCDREDGSYTTGPAVDPFWPLCMYELRGKCNNDECPWQHVKDYSTTDMSPHQHDHSEIAGCQVGQTFCKEKCDGSAKVPWRHNCMTLPTYLVGLSTLKADLHSYDSVLARRNGECWKKCFSLFLALSKSFQKDFPTDGPVSHGNDGRIEVPVSWNRQSSYFQSRNSGVVCLLISSFHSFICLILHACIVPILSVLHYLVL</sequence>
<feature type="transmembrane region" description="Helical" evidence="3">
    <location>
        <begin position="1103"/>
        <end position="1126"/>
    </location>
</feature>
<feature type="domain" description="Putative zinc-finger" evidence="4">
    <location>
        <begin position="948"/>
        <end position="968"/>
    </location>
</feature>
<dbReference type="InterPro" id="IPR039278">
    <property type="entry name" value="Red1"/>
</dbReference>
<organism evidence="5 6">
    <name type="scientific">Rosa chinensis</name>
    <name type="common">China rose</name>
    <dbReference type="NCBI Taxonomy" id="74649"/>
    <lineage>
        <taxon>Eukaryota</taxon>
        <taxon>Viridiplantae</taxon>
        <taxon>Streptophyta</taxon>
        <taxon>Embryophyta</taxon>
        <taxon>Tracheophyta</taxon>
        <taxon>Spermatophyta</taxon>
        <taxon>Magnoliopsida</taxon>
        <taxon>eudicotyledons</taxon>
        <taxon>Gunneridae</taxon>
        <taxon>Pentapetalae</taxon>
        <taxon>rosids</taxon>
        <taxon>fabids</taxon>
        <taxon>Rosales</taxon>
        <taxon>Rosaceae</taxon>
        <taxon>Rosoideae</taxon>
        <taxon>Rosoideae incertae sedis</taxon>
        <taxon>Rosa</taxon>
    </lineage>
</organism>
<evidence type="ECO:0000313" key="5">
    <source>
        <dbReference type="EMBL" id="PRQ59077.1"/>
    </source>
</evidence>
<keyword evidence="5" id="KW-0479">Metal-binding</keyword>
<proteinExistence type="predicted"/>
<dbReference type="AlphaFoldDB" id="A0A2P6SK76"/>
<feature type="region of interest" description="Disordered" evidence="2">
    <location>
        <begin position="652"/>
        <end position="730"/>
    </location>
</feature>
<feature type="compositionally biased region" description="Basic and acidic residues" evidence="2">
    <location>
        <begin position="272"/>
        <end position="287"/>
    </location>
</feature>
<dbReference type="PANTHER" id="PTHR21563:SF3">
    <property type="entry name" value="ZINC FINGER C3H1 DOMAIN-CONTAINING PROTEIN"/>
    <property type="match status" value="1"/>
</dbReference>
<feature type="region of interest" description="Disordered" evidence="2">
    <location>
        <begin position="1"/>
        <end position="177"/>
    </location>
</feature>
<dbReference type="GO" id="GO:0005634">
    <property type="term" value="C:nucleus"/>
    <property type="evidence" value="ECO:0007669"/>
    <property type="project" value="TreeGrafter"/>
</dbReference>
<dbReference type="STRING" id="74649.A0A2P6SK76"/>
<feature type="compositionally biased region" description="Polar residues" evidence="2">
    <location>
        <begin position="680"/>
        <end position="697"/>
    </location>
</feature>
<feature type="region of interest" description="Disordered" evidence="2">
    <location>
        <begin position="779"/>
        <end position="813"/>
    </location>
</feature>
<keyword evidence="3" id="KW-0472">Membrane</keyword>
<dbReference type="InterPro" id="IPR019607">
    <property type="entry name" value="Putative_zinc-finger_domain"/>
</dbReference>
<reference evidence="5 6" key="1">
    <citation type="journal article" date="2018" name="Nat. Genet.">
        <title>The Rosa genome provides new insights in the design of modern roses.</title>
        <authorList>
            <person name="Bendahmane M."/>
        </authorList>
    </citation>
    <scope>NUCLEOTIDE SEQUENCE [LARGE SCALE GENOMIC DNA]</scope>
    <source>
        <strain evidence="6">cv. Old Blush</strain>
    </source>
</reference>
<dbReference type="GO" id="GO:0008270">
    <property type="term" value="F:zinc ion binding"/>
    <property type="evidence" value="ECO:0007669"/>
    <property type="project" value="UniProtKB-KW"/>
</dbReference>
<dbReference type="EMBL" id="PDCK01000039">
    <property type="protein sequence ID" value="PRQ59077.1"/>
    <property type="molecule type" value="Genomic_DNA"/>
</dbReference>
<comment type="caution">
    <text evidence="5">The sequence shown here is derived from an EMBL/GenBank/DDBJ whole genome shotgun (WGS) entry which is preliminary data.</text>
</comment>
<name>A0A2P6SK76_ROSCH</name>
<evidence type="ECO:0000256" key="3">
    <source>
        <dbReference type="SAM" id="Phobius"/>
    </source>
</evidence>
<keyword evidence="3" id="KW-1133">Transmembrane helix</keyword>
<dbReference type="PANTHER" id="PTHR21563">
    <property type="entry name" value="ZINC FINGER C3H1 DOMAIN-CONTAINING PROTEIN"/>
    <property type="match status" value="1"/>
</dbReference>
<keyword evidence="5" id="KW-0863">Zinc-finger</keyword>
<keyword evidence="1" id="KW-0175">Coiled coil</keyword>
<evidence type="ECO:0000313" key="6">
    <source>
        <dbReference type="Proteomes" id="UP000238479"/>
    </source>
</evidence>
<evidence type="ECO:0000256" key="2">
    <source>
        <dbReference type="SAM" id="MobiDB-lite"/>
    </source>
</evidence>
<feature type="region of interest" description="Disordered" evidence="2">
    <location>
        <begin position="444"/>
        <end position="472"/>
    </location>
</feature>
<evidence type="ECO:0000256" key="1">
    <source>
        <dbReference type="SAM" id="Coils"/>
    </source>
</evidence>
<feature type="compositionally biased region" description="Low complexity" evidence="2">
    <location>
        <begin position="83"/>
        <end position="95"/>
    </location>
</feature>
<feature type="coiled-coil region" evidence="1">
    <location>
        <begin position="519"/>
        <end position="546"/>
    </location>
</feature>
<protein>
    <submittedName>
        <fullName evidence="5">Putative zinc-finger domain-containing protein</fullName>
    </submittedName>
</protein>
<keyword evidence="3" id="KW-0812">Transmembrane</keyword>
<gene>
    <name evidence="5" type="ORF">RchiOBHm_Chr1g0366201</name>
</gene>